<protein>
    <submittedName>
        <fullName evidence="3">Barstar family protein</fullName>
    </submittedName>
</protein>
<dbReference type="Gene3D" id="3.30.370.10">
    <property type="entry name" value="Barstar-like"/>
    <property type="match status" value="1"/>
</dbReference>
<dbReference type="CDD" id="cd05141">
    <property type="entry name" value="Barstar_evA4336-like"/>
    <property type="match status" value="1"/>
</dbReference>
<dbReference type="Proteomes" id="UP001556220">
    <property type="component" value="Unassembled WGS sequence"/>
</dbReference>
<dbReference type="InterPro" id="IPR035905">
    <property type="entry name" value="Barstar-like_sf"/>
</dbReference>
<gene>
    <name evidence="3" type="ORF">ABQJ54_12475</name>
</gene>
<evidence type="ECO:0000313" key="3">
    <source>
        <dbReference type="EMBL" id="MEW9572566.1"/>
    </source>
</evidence>
<name>A0ABV3QFG1_9GAMM</name>
<proteinExistence type="inferred from homology"/>
<comment type="caution">
    <text evidence="3">The sequence shown here is derived from an EMBL/GenBank/DDBJ whole genome shotgun (WGS) entry which is preliminary data.</text>
</comment>
<dbReference type="SUPFAM" id="SSF52038">
    <property type="entry name" value="Barstar-related"/>
    <property type="match status" value="1"/>
</dbReference>
<dbReference type="EMBL" id="JBFOHK010000003">
    <property type="protein sequence ID" value="MEW9572566.1"/>
    <property type="molecule type" value="Genomic_DNA"/>
</dbReference>
<organism evidence="3 4">
    <name type="scientific">Rhodanobacter lycopersici</name>
    <dbReference type="NCBI Taxonomy" id="3162487"/>
    <lineage>
        <taxon>Bacteria</taxon>
        <taxon>Pseudomonadati</taxon>
        <taxon>Pseudomonadota</taxon>
        <taxon>Gammaproteobacteria</taxon>
        <taxon>Lysobacterales</taxon>
        <taxon>Rhodanobacteraceae</taxon>
        <taxon>Rhodanobacter</taxon>
    </lineage>
</organism>
<comment type="similarity">
    <text evidence="1">Belongs to the barstar family.</text>
</comment>
<keyword evidence="4" id="KW-1185">Reference proteome</keyword>
<evidence type="ECO:0000259" key="2">
    <source>
        <dbReference type="Pfam" id="PF01337"/>
    </source>
</evidence>
<dbReference type="RefSeq" id="WP_367854633.1">
    <property type="nucleotide sequence ID" value="NZ_JBFOHK010000003.1"/>
</dbReference>
<dbReference type="Pfam" id="PF01337">
    <property type="entry name" value="Barstar"/>
    <property type="match status" value="1"/>
</dbReference>
<accession>A0ABV3QFG1</accession>
<feature type="domain" description="Barstar (barnase inhibitor)" evidence="2">
    <location>
        <begin position="40"/>
        <end position="133"/>
    </location>
</feature>
<reference evidence="3 4" key="1">
    <citation type="submission" date="2024-06" db="EMBL/GenBank/DDBJ databases">
        <authorList>
            <person name="Woo H."/>
        </authorList>
    </citation>
    <scope>NUCLEOTIDE SEQUENCE [LARGE SCALE GENOMIC DNA]</scope>
    <source>
        <strain evidence="3 4">Si-c</strain>
    </source>
</reference>
<dbReference type="InterPro" id="IPR000468">
    <property type="entry name" value="Barstar"/>
</dbReference>
<evidence type="ECO:0000313" key="4">
    <source>
        <dbReference type="Proteomes" id="UP001556220"/>
    </source>
</evidence>
<evidence type="ECO:0000256" key="1">
    <source>
        <dbReference type="ARBA" id="ARBA00006845"/>
    </source>
</evidence>
<sequence>MSAYDVDLDLSRSAHNGVYFVDEFDLDTMATAAAREELGVCRIDLAGCRDKTELLGRMAAALPLPADFGHNWDALADCLRDPSWHPAWGHALLFGHAAALRQADETNFDTLLGVLDDATTFAAEQDRPFFAFLALPDDEPA</sequence>